<gene>
    <name evidence="6" type="ORF">METZ01_LOCUS332876</name>
</gene>
<dbReference type="PROSITE" id="PS00623">
    <property type="entry name" value="GMC_OXRED_1"/>
    <property type="match status" value="1"/>
</dbReference>
<dbReference type="SUPFAM" id="SSF51905">
    <property type="entry name" value="FAD/NAD(P)-binding domain"/>
    <property type="match status" value="1"/>
</dbReference>
<protein>
    <recommendedName>
        <fullName evidence="5">Glucose-methanol-choline oxidoreductase N-terminal domain-containing protein</fullName>
    </recommendedName>
</protein>
<dbReference type="Gene3D" id="3.50.50.60">
    <property type="entry name" value="FAD/NAD(P)-binding domain"/>
    <property type="match status" value="1"/>
</dbReference>
<dbReference type="AlphaFoldDB" id="A0A382Q6C6"/>
<dbReference type="GO" id="GO:0016614">
    <property type="term" value="F:oxidoreductase activity, acting on CH-OH group of donors"/>
    <property type="evidence" value="ECO:0007669"/>
    <property type="project" value="InterPro"/>
</dbReference>
<evidence type="ECO:0000256" key="4">
    <source>
        <dbReference type="ARBA" id="ARBA00022827"/>
    </source>
</evidence>
<evidence type="ECO:0000259" key="5">
    <source>
        <dbReference type="PROSITE" id="PS00623"/>
    </source>
</evidence>
<organism evidence="6">
    <name type="scientific">marine metagenome</name>
    <dbReference type="NCBI Taxonomy" id="408172"/>
    <lineage>
        <taxon>unclassified sequences</taxon>
        <taxon>metagenomes</taxon>
        <taxon>ecological metagenomes</taxon>
    </lineage>
</organism>
<evidence type="ECO:0000256" key="2">
    <source>
        <dbReference type="ARBA" id="ARBA00010790"/>
    </source>
</evidence>
<evidence type="ECO:0000256" key="1">
    <source>
        <dbReference type="ARBA" id="ARBA00001974"/>
    </source>
</evidence>
<keyword evidence="4" id="KW-0274">FAD</keyword>
<feature type="domain" description="Glucose-methanol-choline oxidoreductase N-terminal" evidence="5">
    <location>
        <begin position="83"/>
        <end position="106"/>
    </location>
</feature>
<comment type="cofactor">
    <cofactor evidence="1">
        <name>FAD</name>
        <dbReference type="ChEBI" id="CHEBI:57692"/>
    </cofactor>
</comment>
<dbReference type="EMBL" id="UINC01111653">
    <property type="protein sequence ID" value="SVC80022.1"/>
    <property type="molecule type" value="Genomic_DNA"/>
</dbReference>
<sequence length="143" mass="16166">VSRSTYDYVVVGSGSAGAIIASRQAANGKNSVLLLEAGPKDNNLLFRIPAAMRYAYNARKYNWNYETEPEPFLNNRRLYQPRGKVLGGSSSINGMLYLRGNPMDYEAWSQQGARGWSYSEVLPYFKKLERRIDQESNYHGTKG</sequence>
<dbReference type="InterPro" id="IPR012132">
    <property type="entry name" value="GMC_OxRdtase"/>
</dbReference>
<dbReference type="Pfam" id="PF00732">
    <property type="entry name" value="GMC_oxred_N"/>
    <property type="match status" value="1"/>
</dbReference>
<proteinExistence type="inferred from homology"/>
<evidence type="ECO:0000256" key="3">
    <source>
        <dbReference type="ARBA" id="ARBA00022630"/>
    </source>
</evidence>
<comment type="similarity">
    <text evidence="2">Belongs to the GMC oxidoreductase family.</text>
</comment>
<reference evidence="6" key="1">
    <citation type="submission" date="2018-05" db="EMBL/GenBank/DDBJ databases">
        <authorList>
            <person name="Lanie J.A."/>
            <person name="Ng W.-L."/>
            <person name="Kazmierczak K.M."/>
            <person name="Andrzejewski T.M."/>
            <person name="Davidsen T.M."/>
            <person name="Wayne K.J."/>
            <person name="Tettelin H."/>
            <person name="Glass J.I."/>
            <person name="Rusch D."/>
            <person name="Podicherti R."/>
            <person name="Tsui H.-C.T."/>
            <person name="Winkler M.E."/>
        </authorList>
    </citation>
    <scope>NUCLEOTIDE SEQUENCE</scope>
</reference>
<evidence type="ECO:0000313" key="6">
    <source>
        <dbReference type="EMBL" id="SVC80022.1"/>
    </source>
</evidence>
<keyword evidence="3" id="KW-0285">Flavoprotein</keyword>
<feature type="non-terminal residue" evidence="6">
    <location>
        <position position="143"/>
    </location>
</feature>
<dbReference type="InterPro" id="IPR036188">
    <property type="entry name" value="FAD/NAD-bd_sf"/>
</dbReference>
<dbReference type="PANTHER" id="PTHR11552">
    <property type="entry name" value="GLUCOSE-METHANOL-CHOLINE GMC OXIDOREDUCTASE"/>
    <property type="match status" value="1"/>
</dbReference>
<name>A0A382Q6C6_9ZZZZ</name>
<dbReference type="GO" id="GO:0050660">
    <property type="term" value="F:flavin adenine dinucleotide binding"/>
    <property type="evidence" value="ECO:0007669"/>
    <property type="project" value="InterPro"/>
</dbReference>
<dbReference type="InterPro" id="IPR000172">
    <property type="entry name" value="GMC_OxRdtase_N"/>
</dbReference>
<dbReference type="PANTHER" id="PTHR11552:SF147">
    <property type="entry name" value="CHOLINE DEHYDROGENASE, MITOCHONDRIAL"/>
    <property type="match status" value="1"/>
</dbReference>
<feature type="non-terminal residue" evidence="6">
    <location>
        <position position="1"/>
    </location>
</feature>
<accession>A0A382Q6C6</accession>